<dbReference type="Proteomes" id="UP000016935">
    <property type="component" value="Unassembled WGS sequence"/>
</dbReference>
<dbReference type="eggNOG" id="ENOG502RHSB">
    <property type="taxonomic scope" value="Eukaryota"/>
</dbReference>
<evidence type="ECO:0000313" key="2">
    <source>
        <dbReference type="EMBL" id="EOA90612.1"/>
    </source>
</evidence>
<feature type="compositionally biased region" description="Low complexity" evidence="1">
    <location>
        <begin position="241"/>
        <end position="258"/>
    </location>
</feature>
<dbReference type="HOGENOM" id="CLU_676433_0_0_1"/>
<dbReference type="AlphaFoldDB" id="R0KS50"/>
<feature type="compositionally biased region" description="Basic and acidic residues" evidence="1">
    <location>
        <begin position="15"/>
        <end position="27"/>
    </location>
</feature>
<proteinExistence type="predicted"/>
<accession>R0KS50</accession>
<keyword evidence="3" id="KW-1185">Reference proteome</keyword>
<dbReference type="EMBL" id="KB908482">
    <property type="protein sequence ID" value="EOA90612.1"/>
    <property type="molecule type" value="Genomic_DNA"/>
</dbReference>
<evidence type="ECO:0000313" key="3">
    <source>
        <dbReference type="Proteomes" id="UP000016935"/>
    </source>
</evidence>
<gene>
    <name evidence="2" type="ORF">SETTUDRAFT_166583</name>
</gene>
<name>R0KS50_EXST2</name>
<sequence length="338" mass="36664">MSTAPPPQLAAVPTPHDRPAPFGEVRHVHSHSRMPSDATDRSTTTVVAHDQGGPVRNPSPTLGDYSANLAQFIKQQLQSIPTYQPGPDASSPLSPRSCPDLSYAAQASHVSCSTIRRPVEKPGLIDIPPIRAPLKSQFSAWSSTDDDTDDESIAFSHHRLSLDKVSTTTTTHTPSVLSYYQDSQNGSSFLFSSTPIEQEPEPATAKQFTFPHQSALPSPSSAQPDYDDYPSSHLSQPQLTSLSATSAPSFSSSSASSSYFDCKRPTAITPQMKERVIAAVTPPHIRTKRTTALSPWEAAALANAHDVYVESHQRVHVDGMSFDMLRDYNVSNTRLTPC</sequence>
<feature type="region of interest" description="Disordered" evidence="1">
    <location>
        <begin position="1"/>
        <end position="64"/>
    </location>
</feature>
<dbReference type="OrthoDB" id="3909054at2759"/>
<protein>
    <submittedName>
        <fullName evidence="2">Uncharacterized protein</fullName>
    </submittedName>
</protein>
<dbReference type="RefSeq" id="XP_008021412.1">
    <property type="nucleotide sequence ID" value="XM_008023221.1"/>
</dbReference>
<organism evidence="2 3">
    <name type="scientific">Exserohilum turcicum (strain 28A)</name>
    <name type="common">Northern leaf blight fungus</name>
    <name type="synonym">Setosphaeria turcica</name>
    <dbReference type="NCBI Taxonomy" id="671987"/>
    <lineage>
        <taxon>Eukaryota</taxon>
        <taxon>Fungi</taxon>
        <taxon>Dikarya</taxon>
        <taxon>Ascomycota</taxon>
        <taxon>Pezizomycotina</taxon>
        <taxon>Dothideomycetes</taxon>
        <taxon>Pleosporomycetidae</taxon>
        <taxon>Pleosporales</taxon>
        <taxon>Pleosporineae</taxon>
        <taxon>Pleosporaceae</taxon>
        <taxon>Exserohilum</taxon>
    </lineage>
</organism>
<reference evidence="2 3" key="2">
    <citation type="journal article" date="2013" name="PLoS Genet.">
        <title>Comparative genome structure, secondary metabolite, and effector coding capacity across Cochliobolus pathogens.</title>
        <authorList>
            <person name="Condon B.J."/>
            <person name="Leng Y."/>
            <person name="Wu D."/>
            <person name="Bushley K.E."/>
            <person name="Ohm R.A."/>
            <person name="Otillar R."/>
            <person name="Martin J."/>
            <person name="Schackwitz W."/>
            <person name="Grimwood J."/>
            <person name="MohdZainudin N."/>
            <person name="Xue C."/>
            <person name="Wang R."/>
            <person name="Manning V.A."/>
            <person name="Dhillon B."/>
            <person name="Tu Z.J."/>
            <person name="Steffenson B.J."/>
            <person name="Salamov A."/>
            <person name="Sun H."/>
            <person name="Lowry S."/>
            <person name="LaButti K."/>
            <person name="Han J."/>
            <person name="Copeland A."/>
            <person name="Lindquist E."/>
            <person name="Barry K."/>
            <person name="Schmutz J."/>
            <person name="Baker S.E."/>
            <person name="Ciuffetti L.M."/>
            <person name="Grigoriev I.V."/>
            <person name="Zhong S."/>
            <person name="Turgeon B.G."/>
        </authorList>
    </citation>
    <scope>NUCLEOTIDE SEQUENCE [LARGE SCALE GENOMIC DNA]</scope>
    <source>
        <strain evidence="3">28A</strain>
    </source>
</reference>
<dbReference type="GeneID" id="19399857"/>
<feature type="compositionally biased region" description="Low complexity" evidence="1">
    <location>
        <begin position="211"/>
        <end position="224"/>
    </location>
</feature>
<reference evidence="2 3" key="1">
    <citation type="journal article" date="2012" name="PLoS Pathog.">
        <title>Diverse lifestyles and strategies of plant pathogenesis encoded in the genomes of eighteen Dothideomycetes fungi.</title>
        <authorList>
            <person name="Ohm R.A."/>
            <person name="Feau N."/>
            <person name="Henrissat B."/>
            <person name="Schoch C.L."/>
            <person name="Horwitz B.A."/>
            <person name="Barry K.W."/>
            <person name="Condon B.J."/>
            <person name="Copeland A.C."/>
            <person name="Dhillon B."/>
            <person name="Glaser F."/>
            <person name="Hesse C.N."/>
            <person name="Kosti I."/>
            <person name="LaButti K."/>
            <person name="Lindquist E.A."/>
            <person name="Lucas S."/>
            <person name="Salamov A.A."/>
            <person name="Bradshaw R.E."/>
            <person name="Ciuffetti L."/>
            <person name="Hamelin R.C."/>
            <person name="Kema G.H.J."/>
            <person name="Lawrence C."/>
            <person name="Scott J.A."/>
            <person name="Spatafora J.W."/>
            <person name="Turgeon B.G."/>
            <person name="de Wit P.J.G.M."/>
            <person name="Zhong S."/>
            <person name="Goodwin S.B."/>
            <person name="Grigoriev I.V."/>
        </authorList>
    </citation>
    <scope>NUCLEOTIDE SEQUENCE [LARGE SCALE GENOMIC DNA]</scope>
    <source>
        <strain evidence="3">28A</strain>
    </source>
</reference>
<evidence type="ECO:0000256" key="1">
    <source>
        <dbReference type="SAM" id="MobiDB-lite"/>
    </source>
</evidence>
<feature type="region of interest" description="Disordered" evidence="1">
    <location>
        <begin position="211"/>
        <end position="260"/>
    </location>
</feature>